<comment type="caution">
    <text evidence="3">The sequence shown here is derived from an EMBL/GenBank/DDBJ whole genome shotgun (WGS) entry which is preliminary data.</text>
</comment>
<feature type="signal peptide" evidence="2">
    <location>
        <begin position="1"/>
        <end position="18"/>
    </location>
</feature>
<name>A0ABT5WRC5_9SPHN</name>
<reference evidence="3 4" key="1">
    <citation type="submission" date="2023-03" db="EMBL/GenBank/DDBJ databases">
        <title>NovoSphingobium album sp. nov. isolated from polycyclic aromatic hydrocarbons- and heavy-metal polluted soil.</title>
        <authorList>
            <person name="Liu Z."/>
            <person name="Wang K."/>
        </authorList>
    </citation>
    <scope>NUCLEOTIDE SEQUENCE [LARGE SCALE GENOMIC DNA]</scope>
    <source>
        <strain evidence="3 4">H3SJ31-1</strain>
    </source>
</reference>
<dbReference type="RefSeq" id="WP_275228477.1">
    <property type="nucleotide sequence ID" value="NZ_JARESE010000036.1"/>
</dbReference>
<proteinExistence type="predicted"/>
<feature type="chain" id="PRO_5046822876" description="DUF3035 domain-containing protein" evidence="2">
    <location>
        <begin position="19"/>
        <end position="107"/>
    </location>
</feature>
<feature type="compositionally biased region" description="Low complexity" evidence="1">
    <location>
        <begin position="76"/>
        <end position="107"/>
    </location>
</feature>
<sequence length="107" mass="10337">MKFLCPSLLLAAGALALAGCGGEKKATSAQAGDGQILARSVSDDMLPYDTVRSQPPYAAPDASEGTDGADAAVTIGGPAASASEAADAGDAAVSEPAPPANQLAPQP</sequence>
<gene>
    <name evidence="3" type="ORF">PYV00_11835</name>
</gene>
<dbReference type="PROSITE" id="PS51257">
    <property type="entry name" value="PROKAR_LIPOPROTEIN"/>
    <property type="match status" value="1"/>
</dbReference>
<evidence type="ECO:0000313" key="4">
    <source>
        <dbReference type="Proteomes" id="UP001216253"/>
    </source>
</evidence>
<evidence type="ECO:0000256" key="1">
    <source>
        <dbReference type="SAM" id="MobiDB-lite"/>
    </source>
</evidence>
<dbReference type="EMBL" id="JARESE010000036">
    <property type="protein sequence ID" value="MDE8652394.1"/>
    <property type="molecule type" value="Genomic_DNA"/>
</dbReference>
<keyword evidence="2" id="KW-0732">Signal</keyword>
<protein>
    <recommendedName>
        <fullName evidence="5">DUF3035 domain-containing protein</fullName>
    </recommendedName>
</protein>
<accession>A0ABT5WRC5</accession>
<evidence type="ECO:0000256" key="2">
    <source>
        <dbReference type="SAM" id="SignalP"/>
    </source>
</evidence>
<feature type="region of interest" description="Disordered" evidence="1">
    <location>
        <begin position="47"/>
        <end position="107"/>
    </location>
</feature>
<evidence type="ECO:0008006" key="5">
    <source>
        <dbReference type="Google" id="ProtNLM"/>
    </source>
</evidence>
<dbReference type="Proteomes" id="UP001216253">
    <property type="component" value="Unassembled WGS sequence"/>
</dbReference>
<organism evidence="3 4">
    <name type="scientific">Novosphingobium album</name>
    <name type="common">ex Liu et al. 2023</name>
    <dbReference type="NCBI Taxonomy" id="3031130"/>
    <lineage>
        <taxon>Bacteria</taxon>
        <taxon>Pseudomonadati</taxon>
        <taxon>Pseudomonadota</taxon>
        <taxon>Alphaproteobacteria</taxon>
        <taxon>Sphingomonadales</taxon>
        <taxon>Sphingomonadaceae</taxon>
        <taxon>Novosphingobium</taxon>
    </lineage>
</organism>
<evidence type="ECO:0000313" key="3">
    <source>
        <dbReference type="EMBL" id="MDE8652394.1"/>
    </source>
</evidence>
<keyword evidence="4" id="KW-1185">Reference proteome</keyword>